<reference evidence="4 5" key="1">
    <citation type="submission" date="2019-03" db="EMBL/GenBank/DDBJ databases">
        <title>Genomic Encyclopedia of Type Strains, Phase IV (KMG-IV): sequencing the most valuable type-strain genomes for metagenomic binning, comparative biology and taxonomic classification.</title>
        <authorList>
            <person name="Goeker M."/>
        </authorList>
    </citation>
    <scope>NUCLEOTIDE SEQUENCE [LARGE SCALE GENOMIC DNA]</scope>
    <source>
        <strain evidence="4 5">DSM 45934</strain>
    </source>
</reference>
<evidence type="ECO:0000259" key="3">
    <source>
        <dbReference type="PROSITE" id="PS51737"/>
    </source>
</evidence>
<name>A0A4R2K028_9PSEU</name>
<evidence type="ECO:0000256" key="1">
    <source>
        <dbReference type="ARBA" id="ARBA00023125"/>
    </source>
</evidence>
<dbReference type="InterPro" id="IPR038109">
    <property type="entry name" value="DNA_bind_recomb_sf"/>
</dbReference>
<dbReference type="PANTHER" id="PTHR30461">
    <property type="entry name" value="DNA-INVERTASE FROM LAMBDOID PROPHAGE"/>
    <property type="match status" value="1"/>
</dbReference>
<accession>A0A4R2K028</accession>
<evidence type="ECO:0000256" key="2">
    <source>
        <dbReference type="ARBA" id="ARBA00023172"/>
    </source>
</evidence>
<proteinExistence type="predicted"/>
<dbReference type="Pfam" id="PF07508">
    <property type="entry name" value="Recombinase"/>
    <property type="match status" value="1"/>
</dbReference>
<dbReference type="InterPro" id="IPR011109">
    <property type="entry name" value="DNA_bind_recombinase_dom"/>
</dbReference>
<keyword evidence="1" id="KW-0238">DNA-binding</keyword>
<dbReference type="InterPro" id="IPR025827">
    <property type="entry name" value="Zn_ribbon_recom_dom"/>
</dbReference>
<comment type="caution">
    <text evidence="4">The sequence shown here is derived from an EMBL/GenBank/DDBJ whole genome shotgun (WGS) entry which is preliminary data.</text>
</comment>
<protein>
    <submittedName>
        <fullName evidence="4">Recombinase-like zinc beta ribbon protein</fullName>
    </submittedName>
</protein>
<feature type="domain" description="Recombinase" evidence="3">
    <location>
        <begin position="3"/>
        <end position="114"/>
    </location>
</feature>
<keyword evidence="5" id="KW-1185">Reference proteome</keyword>
<dbReference type="Gene3D" id="3.90.1750.20">
    <property type="entry name" value="Putative Large Serine Recombinase, Chain B, Domain 2"/>
    <property type="match status" value="1"/>
</dbReference>
<dbReference type="Proteomes" id="UP000295680">
    <property type="component" value="Unassembled WGS sequence"/>
</dbReference>
<evidence type="ECO:0000313" key="5">
    <source>
        <dbReference type="Proteomes" id="UP000295680"/>
    </source>
</evidence>
<dbReference type="PROSITE" id="PS51737">
    <property type="entry name" value="RECOMBINASE_DNA_BIND"/>
    <property type="match status" value="1"/>
</dbReference>
<dbReference type="EMBL" id="SLWS01000001">
    <property type="protein sequence ID" value="TCO64987.1"/>
    <property type="molecule type" value="Genomic_DNA"/>
</dbReference>
<evidence type="ECO:0000313" key="4">
    <source>
        <dbReference type="EMBL" id="TCO64987.1"/>
    </source>
</evidence>
<dbReference type="GO" id="GO:0003677">
    <property type="term" value="F:DNA binding"/>
    <property type="evidence" value="ECO:0007669"/>
    <property type="project" value="UniProtKB-KW"/>
</dbReference>
<organism evidence="4 5">
    <name type="scientific">Actinocrispum wychmicini</name>
    <dbReference type="NCBI Taxonomy" id="1213861"/>
    <lineage>
        <taxon>Bacteria</taxon>
        <taxon>Bacillati</taxon>
        <taxon>Actinomycetota</taxon>
        <taxon>Actinomycetes</taxon>
        <taxon>Pseudonocardiales</taxon>
        <taxon>Pseudonocardiaceae</taxon>
        <taxon>Actinocrispum</taxon>
    </lineage>
</organism>
<dbReference type="PANTHER" id="PTHR30461:SF2">
    <property type="entry name" value="SERINE RECOMBINASE PINE-RELATED"/>
    <property type="match status" value="1"/>
</dbReference>
<dbReference type="GO" id="GO:0000150">
    <property type="term" value="F:DNA strand exchange activity"/>
    <property type="evidence" value="ECO:0007669"/>
    <property type="project" value="InterPro"/>
</dbReference>
<sequence length="323" mass="36430">MRPFGWRKDRLTLNKRESAHIRQALPRIIAGLSALTLAREWNERGIKSVTGVAWRGSTIRAMYFRPRISGLAGRYGEVLRDENGEPVRGRWEPILTEDEQAAVMRAWAPAQKGSGEQSRLTAKGRGYRTTYLLSPFIRCGKCNARMVGGKRRDPRSGVLIPTYRCPSKGAGGCAGVGRVAEPIDAYIKALVIADQQRIESRKVEELPPWSKEKELAGYLSRIEESIRRYEAGQVSAENHFPSLARMEAQVAELRREQRRYDAQVDARRSFVANLADEWEKPTFTMEQKQAAIAKSLTAVVINPAGKGVRFHPDQITPVWREET</sequence>
<gene>
    <name evidence="4" type="ORF">EV192_101771</name>
</gene>
<dbReference type="AlphaFoldDB" id="A0A4R2K028"/>
<dbReference type="InterPro" id="IPR050639">
    <property type="entry name" value="SSR_resolvase"/>
</dbReference>
<dbReference type="Pfam" id="PF13408">
    <property type="entry name" value="Zn_ribbon_recom"/>
    <property type="match status" value="1"/>
</dbReference>
<keyword evidence="2" id="KW-0233">DNA recombination</keyword>